<evidence type="ECO:0000313" key="2">
    <source>
        <dbReference type="Proteomes" id="UP001055072"/>
    </source>
</evidence>
<keyword evidence="2" id="KW-1185">Reference proteome</keyword>
<name>A0ACB8UAK2_9APHY</name>
<comment type="caution">
    <text evidence="1">The sequence shown here is derived from an EMBL/GenBank/DDBJ whole genome shotgun (WGS) entry which is preliminary data.</text>
</comment>
<dbReference type="Proteomes" id="UP001055072">
    <property type="component" value="Unassembled WGS sequence"/>
</dbReference>
<evidence type="ECO:0000313" key="1">
    <source>
        <dbReference type="EMBL" id="KAI0091000.1"/>
    </source>
</evidence>
<reference evidence="1" key="1">
    <citation type="journal article" date="2021" name="Environ. Microbiol.">
        <title>Gene family expansions and transcriptome signatures uncover fungal adaptations to wood decay.</title>
        <authorList>
            <person name="Hage H."/>
            <person name="Miyauchi S."/>
            <person name="Viragh M."/>
            <person name="Drula E."/>
            <person name="Min B."/>
            <person name="Chaduli D."/>
            <person name="Navarro D."/>
            <person name="Favel A."/>
            <person name="Norest M."/>
            <person name="Lesage-Meessen L."/>
            <person name="Balint B."/>
            <person name="Merenyi Z."/>
            <person name="de Eugenio L."/>
            <person name="Morin E."/>
            <person name="Martinez A.T."/>
            <person name="Baldrian P."/>
            <person name="Stursova M."/>
            <person name="Martinez M.J."/>
            <person name="Novotny C."/>
            <person name="Magnuson J.K."/>
            <person name="Spatafora J.W."/>
            <person name="Maurice S."/>
            <person name="Pangilinan J."/>
            <person name="Andreopoulos W."/>
            <person name="LaButti K."/>
            <person name="Hundley H."/>
            <person name="Na H."/>
            <person name="Kuo A."/>
            <person name="Barry K."/>
            <person name="Lipzen A."/>
            <person name="Henrissat B."/>
            <person name="Riley R."/>
            <person name="Ahrendt S."/>
            <person name="Nagy L.G."/>
            <person name="Grigoriev I.V."/>
            <person name="Martin F."/>
            <person name="Rosso M.N."/>
        </authorList>
    </citation>
    <scope>NUCLEOTIDE SEQUENCE</scope>
    <source>
        <strain evidence="1">CBS 384.51</strain>
    </source>
</reference>
<protein>
    <submittedName>
        <fullName evidence="1">Uncharacterized protein</fullName>
    </submittedName>
</protein>
<gene>
    <name evidence="1" type="ORF">BDY19DRAFT_933003</name>
</gene>
<sequence>MAVTESRSRASARAGLPKKLCLSYRPESQETRPLCIRWQAQVCALSLVSCFKLLYGLRHRLEMHGIYLPRNPDPRNAHGMGNMPSSQTTRTWRPSQ</sequence>
<proteinExistence type="predicted"/>
<accession>A0ACB8UAK2</accession>
<dbReference type="EMBL" id="MU274906">
    <property type="protein sequence ID" value="KAI0091000.1"/>
    <property type="molecule type" value="Genomic_DNA"/>
</dbReference>
<organism evidence="1 2">
    <name type="scientific">Irpex rosettiformis</name>
    <dbReference type="NCBI Taxonomy" id="378272"/>
    <lineage>
        <taxon>Eukaryota</taxon>
        <taxon>Fungi</taxon>
        <taxon>Dikarya</taxon>
        <taxon>Basidiomycota</taxon>
        <taxon>Agaricomycotina</taxon>
        <taxon>Agaricomycetes</taxon>
        <taxon>Polyporales</taxon>
        <taxon>Irpicaceae</taxon>
        <taxon>Irpex</taxon>
    </lineage>
</organism>